<organism evidence="3 4">
    <name type="scientific">Candidatus Shapirobacteria bacterium GW2011_GWE1_38_92</name>
    <dbReference type="NCBI Taxonomy" id="1618489"/>
    <lineage>
        <taxon>Bacteria</taxon>
        <taxon>Candidatus Shapironibacteriota</taxon>
    </lineage>
</organism>
<feature type="domain" description="Glycosyl transferase family 1" evidence="1">
    <location>
        <begin position="235"/>
        <end position="385"/>
    </location>
</feature>
<evidence type="ECO:0000259" key="2">
    <source>
        <dbReference type="Pfam" id="PF13439"/>
    </source>
</evidence>
<evidence type="ECO:0000313" key="4">
    <source>
        <dbReference type="Proteomes" id="UP000033841"/>
    </source>
</evidence>
<name>A0A0G0LMN6_9BACT</name>
<dbReference type="AlphaFoldDB" id="A0A0G0LMN6"/>
<proteinExistence type="predicted"/>
<dbReference type="InterPro" id="IPR028098">
    <property type="entry name" value="Glyco_trans_4-like_N"/>
</dbReference>
<dbReference type="InterPro" id="IPR001296">
    <property type="entry name" value="Glyco_trans_1"/>
</dbReference>
<dbReference type="EMBL" id="LBVR01000005">
    <property type="protein sequence ID" value="KKQ92312.1"/>
    <property type="molecule type" value="Genomic_DNA"/>
</dbReference>
<dbReference type="Pfam" id="PF13439">
    <property type="entry name" value="Glyco_transf_4"/>
    <property type="match status" value="1"/>
</dbReference>
<dbReference type="PANTHER" id="PTHR45947">
    <property type="entry name" value="SULFOQUINOVOSYL TRANSFERASE SQD2"/>
    <property type="match status" value="1"/>
</dbReference>
<sequence>MRPKTNTRIALVQDYLKEWGGAEAVFETLTDIFPDADIFTTIYAPQFFGPHRPRLQHKWQNRVHQSFFKYLPFGYKLLSPLRFLSPLAFKSFDFSDYDLIITSATGAFFPNSINKKKAKLICYCHTPPRYLYGLATARDTSTLFYRLVNIPLQFTLHFYRLFDFKFAQNVDQFIANSATTASRIQKYYRKNSIIINPPVDLPNKPAMDGILSAQRTRDSGKAGGQPEGSEHFKMSSKQKFYLTGGRLARAKRYDIAVRACTQLNLPLKVFGRDFSGYQNELKKMAGPTVQFLGEITQEQKKELYSQAQAYIFPSDNEDFGIVAVEAQSYGCPVIGYNSGGIRETVINGKTGVLFDELTPKSCILAIQKFQNSKINPVDCIQNAQQFSRQNFIKKINSLVSSL</sequence>
<comment type="caution">
    <text evidence="3">The sequence shown here is derived from an EMBL/GenBank/DDBJ whole genome shotgun (WGS) entry which is preliminary data.</text>
</comment>
<keyword evidence="3" id="KW-0808">Transferase</keyword>
<dbReference type="SUPFAM" id="SSF53756">
    <property type="entry name" value="UDP-Glycosyltransferase/glycogen phosphorylase"/>
    <property type="match status" value="1"/>
</dbReference>
<accession>A0A0G0LMN6</accession>
<dbReference type="Proteomes" id="UP000033841">
    <property type="component" value="Unassembled WGS sequence"/>
</dbReference>
<dbReference type="Gene3D" id="3.40.50.2000">
    <property type="entry name" value="Glycogen Phosphorylase B"/>
    <property type="match status" value="2"/>
</dbReference>
<reference evidence="3 4" key="1">
    <citation type="journal article" date="2015" name="Nature">
        <title>rRNA introns, odd ribosomes, and small enigmatic genomes across a large radiation of phyla.</title>
        <authorList>
            <person name="Brown C.T."/>
            <person name="Hug L.A."/>
            <person name="Thomas B.C."/>
            <person name="Sharon I."/>
            <person name="Castelle C.J."/>
            <person name="Singh A."/>
            <person name="Wilkins M.J."/>
            <person name="Williams K.H."/>
            <person name="Banfield J.F."/>
        </authorList>
    </citation>
    <scope>NUCLEOTIDE SEQUENCE [LARGE SCALE GENOMIC DNA]</scope>
</reference>
<protein>
    <submittedName>
        <fullName evidence="3">Glycosyl transferase group 1</fullName>
    </submittedName>
</protein>
<dbReference type="PANTHER" id="PTHR45947:SF3">
    <property type="entry name" value="SULFOQUINOVOSYL TRANSFERASE SQD2"/>
    <property type="match status" value="1"/>
</dbReference>
<dbReference type="GO" id="GO:0016757">
    <property type="term" value="F:glycosyltransferase activity"/>
    <property type="evidence" value="ECO:0007669"/>
    <property type="project" value="InterPro"/>
</dbReference>
<dbReference type="InterPro" id="IPR050194">
    <property type="entry name" value="Glycosyltransferase_grp1"/>
</dbReference>
<evidence type="ECO:0000259" key="1">
    <source>
        <dbReference type="Pfam" id="PF00534"/>
    </source>
</evidence>
<gene>
    <name evidence="3" type="ORF">UT14_C0005G0009</name>
</gene>
<feature type="domain" description="Glycosyltransferase subfamily 4-like N-terminal" evidence="2">
    <location>
        <begin position="19"/>
        <end position="201"/>
    </location>
</feature>
<dbReference type="Pfam" id="PF00534">
    <property type="entry name" value="Glycos_transf_1"/>
    <property type="match status" value="1"/>
</dbReference>
<evidence type="ECO:0000313" key="3">
    <source>
        <dbReference type="EMBL" id="KKQ92312.1"/>
    </source>
</evidence>